<dbReference type="InterPro" id="IPR018378">
    <property type="entry name" value="C-type_lectin_CS"/>
</dbReference>
<dbReference type="Pfam" id="PF00059">
    <property type="entry name" value="Lectin_C"/>
    <property type="match status" value="2"/>
</dbReference>
<organism evidence="4 5">
    <name type="scientific">Hemibagrus guttatus</name>
    <dbReference type="NCBI Taxonomy" id="175788"/>
    <lineage>
        <taxon>Eukaryota</taxon>
        <taxon>Metazoa</taxon>
        <taxon>Chordata</taxon>
        <taxon>Craniata</taxon>
        <taxon>Vertebrata</taxon>
        <taxon>Euteleostomi</taxon>
        <taxon>Actinopterygii</taxon>
        <taxon>Neopterygii</taxon>
        <taxon>Teleostei</taxon>
        <taxon>Ostariophysi</taxon>
        <taxon>Siluriformes</taxon>
        <taxon>Bagridae</taxon>
        <taxon>Hemibagrus</taxon>
    </lineage>
</organism>
<keyword evidence="5" id="KW-1185">Reference proteome</keyword>
<dbReference type="PROSITE" id="PS50041">
    <property type="entry name" value="C_TYPE_LECTIN_2"/>
    <property type="match status" value="2"/>
</dbReference>
<feature type="signal peptide" evidence="2">
    <location>
        <begin position="1"/>
        <end position="20"/>
    </location>
</feature>
<evidence type="ECO:0000313" key="4">
    <source>
        <dbReference type="EMBL" id="KAK3538072.1"/>
    </source>
</evidence>
<evidence type="ECO:0000313" key="5">
    <source>
        <dbReference type="Proteomes" id="UP001274896"/>
    </source>
</evidence>
<dbReference type="SUPFAM" id="SSF56436">
    <property type="entry name" value="C-type lectin-like"/>
    <property type="match status" value="2"/>
</dbReference>
<reference evidence="4" key="1">
    <citation type="submission" date="2023-06" db="EMBL/GenBank/DDBJ databases">
        <title>Male Hemibagrus guttatus genome.</title>
        <authorList>
            <person name="Bian C."/>
        </authorList>
    </citation>
    <scope>NUCLEOTIDE SEQUENCE</scope>
    <source>
        <strain evidence="4">Male_cb2023</strain>
        <tissue evidence="4">Muscle</tissue>
    </source>
</reference>
<dbReference type="EMBL" id="JAUCMX010000008">
    <property type="protein sequence ID" value="KAK3538072.1"/>
    <property type="molecule type" value="Genomic_DNA"/>
</dbReference>
<keyword evidence="2" id="KW-0732">Signal</keyword>
<dbReference type="Gene3D" id="3.10.100.10">
    <property type="entry name" value="Mannose-Binding Protein A, subunit A"/>
    <property type="match status" value="2"/>
</dbReference>
<dbReference type="Proteomes" id="UP001274896">
    <property type="component" value="Unassembled WGS sequence"/>
</dbReference>
<dbReference type="AlphaFoldDB" id="A0AAE0QZY0"/>
<keyword evidence="1" id="KW-1015">Disulfide bond</keyword>
<dbReference type="PROSITE" id="PS00615">
    <property type="entry name" value="C_TYPE_LECTIN_1"/>
    <property type="match status" value="1"/>
</dbReference>
<sequence length="315" mass="36927">MKQHLFILLFFTGIVPSVLSVPRKYYLVHQGRSWTDAQLYCRATHTDLTIIRNSDDMIELQNVSQAWIGVYSDIYSWLWTFENQPVGNMRSWNDGEPNNRNGDQNCGAVTPWGWWDLVCMETRPFLCFDETKTGNDRYIYIYNETDWFGAWAYCKDNHTDLASPRDEKENLILQELVPGVTWFGMFKDTWKWVDNTNFSNVSWMDGQPDNDYWNETCGYLDTFQAADAQCSYIMPFFCYSDVSTFTYSVTTSVSKRQILKMKIQSSQDLNDFEENAAILEKIKQKLKDDGMEEDIVVKWKVNPDGLIFHKETEIL</sequence>
<comment type="caution">
    <text evidence="4">The sequence shown here is derived from an EMBL/GenBank/DDBJ whole genome shotgun (WGS) entry which is preliminary data.</text>
</comment>
<feature type="chain" id="PRO_5042056012" description="C-type lectin domain-containing protein" evidence="2">
    <location>
        <begin position="21"/>
        <end position="315"/>
    </location>
</feature>
<accession>A0AAE0QZY0</accession>
<name>A0AAE0QZY0_9TELE</name>
<feature type="domain" description="C-type lectin" evidence="3">
    <location>
        <begin position="25"/>
        <end position="128"/>
    </location>
</feature>
<dbReference type="InterPro" id="IPR001304">
    <property type="entry name" value="C-type_lectin-like"/>
</dbReference>
<evidence type="ECO:0000259" key="3">
    <source>
        <dbReference type="PROSITE" id="PS50041"/>
    </source>
</evidence>
<dbReference type="PANTHER" id="PTHR45784:SF3">
    <property type="entry name" value="C-TYPE LECTIN DOMAIN FAMILY 4 MEMBER K-LIKE-RELATED"/>
    <property type="match status" value="1"/>
</dbReference>
<protein>
    <recommendedName>
        <fullName evidence="3">C-type lectin domain-containing protein</fullName>
    </recommendedName>
</protein>
<evidence type="ECO:0000256" key="1">
    <source>
        <dbReference type="ARBA" id="ARBA00023157"/>
    </source>
</evidence>
<dbReference type="PANTHER" id="PTHR45784">
    <property type="entry name" value="C-TYPE LECTIN DOMAIN FAMILY 20 MEMBER A-RELATED"/>
    <property type="match status" value="1"/>
</dbReference>
<proteinExistence type="predicted"/>
<gene>
    <name evidence="4" type="ORF">QTP70_027549</name>
</gene>
<dbReference type="InterPro" id="IPR016187">
    <property type="entry name" value="CTDL_fold"/>
</dbReference>
<feature type="domain" description="C-type lectin" evidence="3">
    <location>
        <begin position="133"/>
        <end position="239"/>
    </location>
</feature>
<dbReference type="SMART" id="SM00034">
    <property type="entry name" value="CLECT"/>
    <property type="match status" value="2"/>
</dbReference>
<evidence type="ECO:0000256" key="2">
    <source>
        <dbReference type="SAM" id="SignalP"/>
    </source>
</evidence>
<dbReference type="InterPro" id="IPR016186">
    <property type="entry name" value="C-type_lectin-like/link_sf"/>
</dbReference>